<feature type="chain" id="PRO_5046997416" evidence="4">
    <location>
        <begin position="34"/>
        <end position="365"/>
    </location>
</feature>
<organism evidence="6 7">
    <name type="scientific">Candidatus Mycobacterium methanotrophicum</name>
    <dbReference type="NCBI Taxonomy" id="2943498"/>
    <lineage>
        <taxon>Bacteria</taxon>
        <taxon>Bacillati</taxon>
        <taxon>Actinomycetota</taxon>
        <taxon>Actinomycetes</taxon>
        <taxon>Mycobacteriales</taxon>
        <taxon>Mycobacteriaceae</taxon>
        <taxon>Mycobacterium</taxon>
    </lineage>
</organism>
<dbReference type="PRINTS" id="PR01217">
    <property type="entry name" value="PRICHEXTENSN"/>
</dbReference>
<dbReference type="Gene3D" id="1.10.530.10">
    <property type="match status" value="1"/>
</dbReference>
<dbReference type="CDD" id="cd13925">
    <property type="entry name" value="RPF"/>
    <property type="match status" value="1"/>
</dbReference>
<keyword evidence="4" id="KW-0732">Signal</keyword>
<dbReference type="RefSeq" id="WP_249763059.1">
    <property type="nucleotide sequence ID" value="NZ_CP097320.1"/>
</dbReference>
<keyword evidence="2" id="KW-0378">Hydrolase</keyword>
<dbReference type="InterPro" id="IPR023346">
    <property type="entry name" value="Lysozyme-like_dom_sf"/>
</dbReference>
<feature type="domain" description="Resuscitation-promoting factor core lysozyme-like" evidence="5">
    <location>
        <begin position="38"/>
        <end position="114"/>
    </location>
</feature>
<keyword evidence="7" id="KW-1185">Reference proteome</keyword>
<comment type="similarity">
    <text evidence="1">Belongs to the transglycosylase family. Rpf subfamily.</text>
</comment>
<dbReference type="EMBL" id="CP097320">
    <property type="protein sequence ID" value="UQX11356.1"/>
    <property type="molecule type" value="Genomic_DNA"/>
</dbReference>
<reference evidence="6" key="1">
    <citation type="submission" date="2022-05" db="EMBL/GenBank/DDBJ databases">
        <title>A methanotrophic Mycobacterium dominates a cave microbial ecosystem.</title>
        <authorList>
            <person name="Van Spanning R.J.M."/>
            <person name="Guan Q."/>
            <person name="Melkonian C."/>
            <person name="Gallant J."/>
            <person name="Polerecky L."/>
            <person name="Flot J.-F."/>
            <person name="Brandt B.W."/>
            <person name="Braster M."/>
            <person name="Iturbe Espinoza P."/>
            <person name="Aerts J."/>
            <person name="Meima-Franke M."/>
            <person name="Piersma S.R."/>
            <person name="Bunduc C."/>
            <person name="Ummels R."/>
            <person name="Pain A."/>
            <person name="Fleming E.J."/>
            <person name="van der Wel N."/>
            <person name="Gherman V.D."/>
            <person name="Sarbu S.M."/>
            <person name="Bodelier P.L.E."/>
            <person name="Bitter W."/>
        </authorList>
    </citation>
    <scope>NUCLEOTIDE SEQUENCE</scope>
    <source>
        <strain evidence="6">Sulfur Cave</strain>
    </source>
</reference>
<name>A0ABY4QN23_9MYCO</name>
<dbReference type="SUPFAM" id="SSF53955">
    <property type="entry name" value="Lysozyme-like"/>
    <property type="match status" value="1"/>
</dbReference>
<gene>
    <name evidence="6" type="ORF">M5I08_02160</name>
</gene>
<evidence type="ECO:0000313" key="7">
    <source>
        <dbReference type="Proteomes" id="UP001056610"/>
    </source>
</evidence>
<evidence type="ECO:0000313" key="6">
    <source>
        <dbReference type="EMBL" id="UQX11356.1"/>
    </source>
</evidence>
<evidence type="ECO:0000256" key="2">
    <source>
        <dbReference type="ARBA" id="ARBA00022801"/>
    </source>
</evidence>
<evidence type="ECO:0000259" key="5">
    <source>
        <dbReference type="Pfam" id="PF06737"/>
    </source>
</evidence>
<feature type="compositionally biased region" description="Low complexity" evidence="3">
    <location>
        <begin position="307"/>
        <end position="325"/>
    </location>
</feature>
<evidence type="ECO:0000256" key="1">
    <source>
        <dbReference type="ARBA" id="ARBA00010830"/>
    </source>
</evidence>
<dbReference type="Proteomes" id="UP001056610">
    <property type="component" value="Chromosome"/>
</dbReference>
<feature type="region of interest" description="Disordered" evidence="3">
    <location>
        <begin position="126"/>
        <end position="339"/>
    </location>
</feature>
<evidence type="ECO:0000256" key="3">
    <source>
        <dbReference type="SAM" id="MobiDB-lite"/>
    </source>
</evidence>
<sequence length="365" mass="35913">MSGRHRKPTTSNISVAKLAFSSAVIGGGGIALAGHASAATDQQWNAVAGCEAGGNWSINTGNGYHGGLQFSQGTWAAHGGGEFAPSANQATREQQIAVAERVLATQGRGAWPVCGRGLGAATPRNVLANTSAPDAPPPADAPPDAPPPPAPDAPPPPPPADAPPDAPPPPPPADAPPDAPPPPPPADAPPDAPAPPAPDAPPPPAPDAPPPPAPDAPPPPAPDAPPPPAVDAPAPEAPEPAPAEPAAVDAPPPPDAPPPAPPVAETMDVHPATAVAHWTFADDRAPGLPTVPGLPTDPAAAGSAIHDLQVPPQLAPLLDPANLPDTSKGLPVTPPQNMAPSYVKDLLKAIHSQQVSGNPALSSLA</sequence>
<proteinExistence type="inferred from homology"/>
<feature type="signal peptide" evidence="4">
    <location>
        <begin position="1"/>
        <end position="33"/>
    </location>
</feature>
<feature type="compositionally biased region" description="Pro residues" evidence="3">
    <location>
        <begin position="134"/>
        <end position="243"/>
    </location>
</feature>
<accession>A0ABY4QN23</accession>
<evidence type="ECO:0000256" key="4">
    <source>
        <dbReference type="SAM" id="SignalP"/>
    </source>
</evidence>
<protein>
    <submittedName>
        <fullName evidence="6">Transglycosylase family protein</fullName>
    </submittedName>
</protein>
<dbReference type="Pfam" id="PF06737">
    <property type="entry name" value="Transglycosylas"/>
    <property type="match status" value="1"/>
</dbReference>
<dbReference type="InterPro" id="IPR010618">
    <property type="entry name" value="RPF"/>
</dbReference>
<feature type="compositionally biased region" description="Pro residues" evidence="3">
    <location>
        <begin position="250"/>
        <end position="262"/>
    </location>
</feature>